<dbReference type="EMBL" id="BBSI01000012">
    <property type="protein sequence ID" value="GAM79274.1"/>
    <property type="molecule type" value="Genomic_DNA"/>
</dbReference>
<proteinExistence type="predicted"/>
<dbReference type="PATRIC" id="fig|1360.96.peg.2673"/>
<dbReference type="AlphaFoldDB" id="A0A0B8QZ41"/>
<dbReference type="RefSeq" id="WP_232238875.1">
    <property type="nucleotide sequence ID" value="NZ_BAABQR010000004.1"/>
</dbReference>
<comment type="caution">
    <text evidence="1">The sequence shown here is derived from an EMBL/GenBank/DDBJ whole genome shotgun (WGS) entry which is preliminary data.</text>
</comment>
<sequence length="100" mass="11134">MSITLKAQTVLSELSTPQERAKASEKAITHGLASGTCSDSESLAENISGNVTVQDLYAQQLIGFYDHASTHYHVNTNNSMIDDFKNGKKIHWENYSIFRK</sequence>
<evidence type="ECO:0000313" key="1">
    <source>
        <dbReference type="EMBL" id="GAM79274.1"/>
    </source>
</evidence>
<accession>A0A0B8QZ41</accession>
<name>A0A0B8QZ41_LACLL</name>
<gene>
    <name evidence="1" type="ORF">JCM5805K_0381</name>
</gene>
<protein>
    <submittedName>
        <fullName evidence="1">Signal recognition particle GTPase</fullName>
    </submittedName>
</protein>
<reference evidence="1 2" key="1">
    <citation type="submission" date="2015-01" db="EMBL/GenBank/DDBJ databases">
        <title>Lactococcus lactis subsp.lactis JCM 5805 whole genome shotgun sequence.</title>
        <authorList>
            <person name="Fujii T."/>
            <person name="Tomita Y."/>
            <person name="Ikushima S."/>
            <person name="Fujiwara D."/>
        </authorList>
    </citation>
    <scope>NUCLEOTIDE SEQUENCE [LARGE SCALE GENOMIC DNA]</scope>
    <source>
        <strain evidence="1 2">JCM 5805</strain>
    </source>
</reference>
<evidence type="ECO:0000313" key="2">
    <source>
        <dbReference type="Proteomes" id="UP000031847"/>
    </source>
</evidence>
<organism evidence="1 2">
    <name type="scientific">Lactococcus lactis subsp. lactis</name>
    <name type="common">Streptococcus lactis</name>
    <dbReference type="NCBI Taxonomy" id="1360"/>
    <lineage>
        <taxon>Bacteria</taxon>
        <taxon>Bacillati</taxon>
        <taxon>Bacillota</taxon>
        <taxon>Bacilli</taxon>
        <taxon>Lactobacillales</taxon>
        <taxon>Streptococcaceae</taxon>
        <taxon>Lactococcus</taxon>
    </lineage>
</organism>
<dbReference type="Proteomes" id="UP000031847">
    <property type="component" value="Unassembled WGS sequence"/>
</dbReference>